<feature type="binding site" description="axial binding residue" evidence="6">
    <location>
        <position position="55"/>
    </location>
    <ligand>
        <name>heme c</name>
        <dbReference type="ChEBI" id="CHEBI:61717"/>
        <label>1</label>
    </ligand>
    <ligandPart>
        <name>Fe</name>
        <dbReference type="ChEBI" id="CHEBI:18248"/>
    </ligandPart>
</feature>
<evidence type="ECO:0000256" key="5">
    <source>
        <dbReference type="ARBA" id="ARBA00023004"/>
    </source>
</evidence>
<feature type="binding site" description="axial binding residue" evidence="6">
    <location>
        <position position="74"/>
    </location>
    <ligand>
        <name>heme c</name>
        <dbReference type="ChEBI" id="CHEBI:61717"/>
        <label>1</label>
    </ligand>
    <ligandPart>
        <name>Fe</name>
        <dbReference type="ChEBI" id="CHEBI:18248"/>
    </ligandPart>
</feature>
<feature type="domain" description="Class III cytochrome C" evidence="8">
    <location>
        <begin position="22"/>
        <end position="129"/>
    </location>
</feature>
<evidence type="ECO:0000256" key="2">
    <source>
        <dbReference type="ARBA" id="ARBA00022617"/>
    </source>
</evidence>
<keyword evidence="5 6" id="KW-0408">Iron</keyword>
<feature type="binding site" description="axial binding residue" evidence="6">
    <location>
        <position position="129"/>
    </location>
    <ligand>
        <name>heme c</name>
        <dbReference type="ChEBI" id="CHEBI:61717"/>
        <label>1</label>
    </ligand>
    <ligandPart>
        <name>Fe</name>
        <dbReference type="ChEBI" id="CHEBI:18248"/>
    </ligandPart>
</feature>
<protein>
    <submittedName>
        <fullName evidence="9">Cytochrome c3</fullName>
    </submittedName>
</protein>
<dbReference type="AlphaFoldDB" id="Q9RF05"/>
<dbReference type="CDD" id="cd08168">
    <property type="entry name" value="Cytochrom_C3"/>
    <property type="match status" value="1"/>
</dbReference>
<dbReference type="GO" id="GO:0046872">
    <property type="term" value="F:metal ion binding"/>
    <property type="evidence" value="ECO:0007669"/>
    <property type="project" value="UniProtKB-KW"/>
</dbReference>
<dbReference type="PRINTS" id="PR00609">
    <property type="entry name" value="CYTOCHROMEC3"/>
</dbReference>
<evidence type="ECO:0000256" key="7">
    <source>
        <dbReference type="SAM" id="SignalP"/>
    </source>
</evidence>
<comment type="cofactor">
    <cofactor evidence="6">
        <name>heme c</name>
        <dbReference type="ChEBI" id="CHEBI:61717"/>
    </cofactor>
    <text evidence="6">Binds 4 heme c groups covalently per monomer.</text>
</comment>
<dbReference type="Gene3D" id="3.90.10.10">
    <property type="entry name" value="Cytochrome C3"/>
    <property type="match status" value="1"/>
</dbReference>
<feature type="binding site" description="axial binding residue" evidence="6">
    <location>
        <position position="105"/>
    </location>
    <ligand>
        <name>heme c</name>
        <dbReference type="ChEBI" id="CHEBI:61717"/>
        <label>1</label>
    </ligand>
    <ligandPart>
        <name>Fe</name>
        <dbReference type="ChEBI" id="CHEBI:18248"/>
    </ligandPart>
</feature>
<feature type="binding site" description="axial binding residue" evidence="6">
    <location>
        <position position="52"/>
    </location>
    <ligand>
        <name>heme c</name>
        <dbReference type="ChEBI" id="CHEBI:61717"/>
        <label>1</label>
    </ligand>
    <ligandPart>
        <name>Fe</name>
        <dbReference type="ChEBI" id="CHEBI:18248"/>
    </ligandPart>
</feature>
<feature type="binding site" description="axial binding residue" evidence="6">
    <location>
        <position position="68"/>
    </location>
    <ligand>
        <name>heme c</name>
        <dbReference type="ChEBI" id="CHEBI:61717"/>
        <label>1</label>
    </ligand>
    <ligandPart>
        <name>Fe</name>
        <dbReference type="ChEBI" id="CHEBI:18248"/>
    </ligandPart>
</feature>
<feature type="binding site" description="axial binding residue" evidence="6">
    <location>
        <position position="106"/>
    </location>
    <ligand>
        <name>heme c</name>
        <dbReference type="ChEBI" id="CHEBI:61717"/>
        <label>1</label>
    </ligand>
    <ligandPart>
        <name>Fe</name>
        <dbReference type="ChEBI" id="CHEBI:18248"/>
    </ligandPart>
</feature>
<feature type="binding site" description="axial binding residue" evidence="6">
    <location>
        <position position="47"/>
    </location>
    <ligand>
        <name>heme c</name>
        <dbReference type="ChEBI" id="CHEBI:61717"/>
        <label>1</label>
    </ligand>
    <ligandPart>
        <name>Fe</name>
        <dbReference type="ChEBI" id="CHEBI:18248"/>
    </ligandPart>
</feature>
<sequence>MRKSLFAVMVLALVAAFALPVIAAEAPADGLKMENTKMPVIFNHSSHSSYQCADCHHPVNGKENLAKCATAGCHDVFDKKDKSVHSYYKIIHDRKATTVATCMSCHLEAAGSDKDLKKELTGCKKSKCHP</sequence>
<accession>Q9RF05</accession>
<feature type="binding site" description="axial binding residue" evidence="6">
    <location>
        <position position="44"/>
    </location>
    <ligand>
        <name>heme c</name>
        <dbReference type="ChEBI" id="CHEBI:61717"/>
        <label>1</label>
    </ligand>
    <ligandPart>
        <name>Fe</name>
        <dbReference type="ChEBI" id="CHEBI:18248"/>
    </ligandPart>
</feature>
<keyword evidence="3 6" id="KW-0479">Metal-binding</keyword>
<feature type="binding site" description="axial binding residue" evidence="6">
    <location>
        <position position="56"/>
    </location>
    <ligand>
        <name>heme c</name>
        <dbReference type="ChEBI" id="CHEBI:61717"/>
        <label>1</label>
    </ligand>
    <ligandPart>
        <name>Fe</name>
        <dbReference type="ChEBI" id="CHEBI:18248"/>
    </ligandPart>
</feature>
<feature type="binding site" description="axial binding residue" evidence="6">
    <location>
        <position position="128"/>
    </location>
    <ligand>
        <name>heme c</name>
        <dbReference type="ChEBI" id="CHEBI:61717"/>
        <label>1</label>
    </ligand>
    <ligandPart>
        <name>Fe</name>
        <dbReference type="ChEBI" id="CHEBI:18248"/>
    </ligandPart>
</feature>
<feature type="chain" id="PRO_5004331449" evidence="7">
    <location>
        <begin position="24"/>
        <end position="130"/>
    </location>
</feature>
<dbReference type="EMBL" id="AF205067">
    <property type="protein sequence ID" value="AAF17604.1"/>
    <property type="molecule type" value="Genomic_DNA"/>
</dbReference>
<proteinExistence type="predicted"/>
<evidence type="ECO:0000256" key="1">
    <source>
        <dbReference type="ARBA" id="ARBA00022448"/>
    </source>
</evidence>
<feature type="signal peptide" evidence="7">
    <location>
        <begin position="1"/>
        <end position="23"/>
    </location>
</feature>
<keyword evidence="2 6" id="KW-0349">Heme</keyword>
<dbReference type="GO" id="GO:0009055">
    <property type="term" value="F:electron transfer activity"/>
    <property type="evidence" value="ECO:0007669"/>
    <property type="project" value="InterPro"/>
</dbReference>
<gene>
    <name evidence="9" type="primary">cycA</name>
</gene>
<feature type="binding site" description="axial binding residue" evidence="6">
    <location>
        <position position="123"/>
    </location>
    <ligand>
        <name>heme c</name>
        <dbReference type="ChEBI" id="CHEBI:61717"/>
        <label>1</label>
    </ligand>
    <ligandPart>
        <name>Fe</name>
        <dbReference type="ChEBI" id="CHEBI:18248"/>
    </ligandPart>
</feature>
<dbReference type="Pfam" id="PF02085">
    <property type="entry name" value="Cytochrom_CIII"/>
    <property type="match status" value="1"/>
</dbReference>
<keyword evidence="4" id="KW-0249">Electron transport</keyword>
<evidence type="ECO:0000313" key="9">
    <source>
        <dbReference type="EMBL" id="AAF17604.1"/>
    </source>
</evidence>
<dbReference type="GO" id="GO:0020037">
    <property type="term" value="F:heme binding"/>
    <property type="evidence" value="ECO:0007669"/>
    <property type="project" value="InterPro"/>
</dbReference>
<dbReference type="InterPro" id="IPR002322">
    <property type="entry name" value="Cyt_c_III"/>
</dbReference>
<keyword evidence="7" id="KW-0732">Signal</keyword>
<evidence type="ECO:0000259" key="8">
    <source>
        <dbReference type="Pfam" id="PF02085"/>
    </source>
</evidence>
<keyword evidence="1" id="KW-0813">Transport</keyword>
<evidence type="ECO:0000256" key="3">
    <source>
        <dbReference type="ARBA" id="ARBA00022723"/>
    </source>
</evidence>
<dbReference type="InterPro" id="IPR020942">
    <property type="entry name" value="Cyt_c_III_dom"/>
</dbReference>
<evidence type="ECO:0000256" key="4">
    <source>
        <dbReference type="ARBA" id="ARBA00022982"/>
    </source>
</evidence>
<feature type="binding site" description="axial binding residue" evidence="6">
    <location>
        <position position="57"/>
    </location>
    <ligand>
        <name>heme c</name>
        <dbReference type="ChEBI" id="CHEBI:61717"/>
        <label>1</label>
    </ligand>
    <ligandPart>
        <name>Fe</name>
        <dbReference type="ChEBI" id="CHEBI:18248"/>
    </ligandPart>
</feature>
<dbReference type="InterPro" id="IPR036280">
    <property type="entry name" value="Multihaem_cyt_sf"/>
</dbReference>
<dbReference type="SUPFAM" id="SSF48695">
    <property type="entry name" value="Multiheme cytochromes"/>
    <property type="match status" value="1"/>
</dbReference>
<feature type="binding site" description="axial binding residue" evidence="6">
    <location>
        <position position="73"/>
    </location>
    <ligand>
        <name>heme c</name>
        <dbReference type="ChEBI" id="CHEBI:61717"/>
        <label>1</label>
    </ligand>
    <ligandPart>
        <name>Fe</name>
        <dbReference type="ChEBI" id="CHEBI:18248"/>
    </ligandPart>
</feature>
<name>Q9RF05_DESDE</name>
<organism evidence="9">
    <name type="scientific">Desulfovibrio desulfuricans</name>
    <dbReference type="NCBI Taxonomy" id="876"/>
    <lineage>
        <taxon>Bacteria</taxon>
        <taxon>Pseudomonadati</taxon>
        <taxon>Thermodesulfobacteriota</taxon>
        <taxon>Desulfovibrionia</taxon>
        <taxon>Desulfovibrionales</taxon>
        <taxon>Desulfovibrionaceae</taxon>
        <taxon>Desulfovibrio</taxon>
    </lineage>
</organism>
<reference evidence="9" key="1">
    <citation type="journal article" date="2000" name="Appl. Environ. Microbiol.">
        <title>Cytochrome c(3) mutants of Desulfovibrio desulfuricans.</title>
        <authorList>
            <person name="Rapp-Giles B.J."/>
            <person name="Casalot L."/>
            <person name="English R.S."/>
            <person name="Ringbauer J.A.Jr."/>
            <person name="Dolla A."/>
            <person name="Wall J.D."/>
        </authorList>
    </citation>
    <scope>NUCLEOTIDE SEQUENCE</scope>
    <source>
        <strain evidence="9">G20</strain>
    </source>
</reference>
<feature type="binding site" description="axial binding residue" evidence="6">
    <location>
        <position position="102"/>
    </location>
    <ligand>
        <name>heme c</name>
        <dbReference type="ChEBI" id="CHEBI:61717"/>
        <label>1</label>
    </ligand>
    <ligandPart>
        <name>Fe</name>
        <dbReference type="ChEBI" id="CHEBI:18248"/>
    </ligandPart>
</feature>
<evidence type="ECO:0000256" key="6">
    <source>
        <dbReference type="PIRSR" id="PIRSR602322-1"/>
    </source>
</evidence>